<dbReference type="InterPro" id="IPR011010">
    <property type="entry name" value="DNA_brk_join_enz"/>
</dbReference>
<reference evidence="3" key="1">
    <citation type="journal article" date="2020" name="Science">
        <title>Unexpected conservation and global transmission of agrobacterial virulence plasmids.</title>
        <authorList>
            <person name="Weisberg A.J."/>
            <person name="Davis E.W. 2nd"/>
            <person name="Tabima J."/>
            <person name="Belcher M.S."/>
            <person name="Miller M."/>
            <person name="Kuo C.H."/>
            <person name="Loper J.E."/>
            <person name="Grunwald N.J."/>
            <person name="Putnam M.L."/>
            <person name="Chang J.H."/>
        </authorList>
    </citation>
    <scope>NUCLEOTIDE SEQUENCE</scope>
    <source>
        <strain evidence="3">17-1853-1a</strain>
    </source>
</reference>
<organism evidence="3 4">
    <name type="scientific">Agrobacterium tumefaciens</name>
    <dbReference type="NCBI Taxonomy" id="358"/>
    <lineage>
        <taxon>Bacteria</taxon>
        <taxon>Pseudomonadati</taxon>
        <taxon>Pseudomonadota</taxon>
        <taxon>Alphaproteobacteria</taxon>
        <taxon>Hyphomicrobiales</taxon>
        <taxon>Rhizobiaceae</taxon>
        <taxon>Rhizobium/Agrobacterium group</taxon>
        <taxon>Agrobacterium</taxon>
        <taxon>Agrobacterium tumefaciens complex</taxon>
    </lineage>
</organism>
<proteinExistence type="predicted"/>
<dbReference type="GO" id="GO:0015074">
    <property type="term" value="P:DNA integration"/>
    <property type="evidence" value="ECO:0007669"/>
    <property type="project" value="InterPro"/>
</dbReference>
<dbReference type="GO" id="GO:0003677">
    <property type="term" value="F:DNA binding"/>
    <property type="evidence" value="ECO:0007669"/>
    <property type="project" value="InterPro"/>
</dbReference>
<protein>
    <recommendedName>
        <fullName evidence="5">Integrase</fullName>
    </recommendedName>
</protein>
<name>A0AA44JAT2_AGRTU</name>
<dbReference type="SUPFAM" id="SSF56349">
    <property type="entry name" value="DNA breaking-rejoining enzymes"/>
    <property type="match status" value="1"/>
</dbReference>
<comment type="caution">
    <text evidence="3">The sequence shown here is derived from an EMBL/GenBank/DDBJ whole genome shotgun (WGS) entry which is preliminary data.</text>
</comment>
<feature type="region of interest" description="Disordered" evidence="2">
    <location>
        <begin position="348"/>
        <end position="380"/>
    </location>
</feature>
<feature type="compositionally biased region" description="Basic and acidic residues" evidence="2">
    <location>
        <begin position="370"/>
        <end position="380"/>
    </location>
</feature>
<evidence type="ECO:0008006" key="5">
    <source>
        <dbReference type="Google" id="ProtNLM"/>
    </source>
</evidence>
<accession>A0AA44JAT2</accession>
<dbReference type="GO" id="GO:0006310">
    <property type="term" value="P:DNA recombination"/>
    <property type="evidence" value="ECO:0007669"/>
    <property type="project" value="UniProtKB-KW"/>
</dbReference>
<gene>
    <name evidence="3" type="ORF">G6M46_26130</name>
</gene>
<evidence type="ECO:0000256" key="1">
    <source>
        <dbReference type="ARBA" id="ARBA00023172"/>
    </source>
</evidence>
<keyword evidence="1" id="KW-0233">DNA recombination</keyword>
<dbReference type="Gene3D" id="1.10.443.10">
    <property type="entry name" value="Intergrase catalytic core"/>
    <property type="match status" value="1"/>
</dbReference>
<dbReference type="EMBL" id="JAAMAY010000039">
    <property type="protein sequence ID" value="NTC31615.1"/>
    <property type="molecule type" value="Genomic_DNA"/>
</dbReference>
<dbReference type="InterPro" id="IPR013762">
    <property type="entry name" value="Integrase-like_cat_sf"/>
</dbReference>
<evidence type="ECO:0000256" key="2">
    <source>
        <dbReference type="SAM" id="MobiDB-lite"/>
    </source>
</evidence>
<sequence length="380" mass="42496">MRTDRPGYKYRDNKDGSRVHYWDPKRAVKGSPAALSVVRLNDDFTENQIAAECRRLTDQLRSELSTLGAPPTFDGTIKALIDAYKFDTTSSLHSVKHSTRIRDYEPSLRVLEKNIGTRRIDVLKASDFKKWFGEWRKKGHRRAAGAIKLLRVVLSYGAGERLHGCAQARSILSDMQFEQPGARTVAMTYAQCEAIVKKSAKMKCPSIGFVEALKFETALRRIDVIGEWSPTPEGGPFRWRGLTAGDISKEMILSIKTSKTGALASRDLNVMPLVTEALKAYTIPELGPVVIDEDTGKPYRDNHYTTKFSKVRKAAGVPDYVWSMDTRAGAVSETVEATGSLEAAQELATHSTQKMTKRYSRGDGLQSSRRIAEMRTENRK</sequence>
<dbReference type="RefSeq" id="WP_065659847.1">
    <property type="nucleotide sequence ID" value="NZ_CP123838.1"/>
</dbReference>
<evidence type="ECO:0000313" key="4">
    <source>
        <dbReference type="Proteomes" id="UP000702952"/>
    </source>
</evidence>
<dbReference type="Proteomes" id="UP000702952">
    <property type="component" value="Unassembled WGS sequence"/>
</dbReference>
<evidence type="ECO:0000313" key="3">
    <source>
        <dbReference type="EMBL" id="NTC31615.1"/>
    </source>
</evidence>
<dbReference type="AlphaFoldDB" id="A0AA44JAT2"/>